<proteinExistence type="predicted"/>
<sequence>MIMNILTGRAGSNGVCYPPLCSTPSIADHQQSSPIYISDDPSIASQRNDDHFTSSPPVRIQAILITGMIISLPTSTVSNACSFAV</sequence>
<dbReference type="EMBL" id="BLXT01001319">
    <property type="protein sequence ID" value="GFN84413.1"/>
    <property type="molecule type" value="Genomic_DNA"/>
</dbReference>
<evidence type="ECO:0000313" key="1">
    <source>
        <dbReference type="EMBL" id="GFN84413.1"/>
    </source>
</evidence>
<accession>A0AAV3YQV9</accession>
<dbReference type="AlphaFoldDB" id="A0AAV3YQV9"/>
<gene>
    <name evidence="1" type="ORF">PoB_001091900</name>
</gene>
<reference evidence="1 2" key="1">
    <citation type="journal article" date="2021" name="Elife">
        <title>Chloroplast acquisition without the gene transfer in kleptoplastic sea slugs, Plakobranchus ocellatus.</title>
        <authorList>
            <person name="Maeda T."/>
            <person name="Takahashi S."/>
            <person name="Yoshida T."/>
            <person name="Shimamura S."/>
            <person name="Takaki Y."/>
            <person name="Nagai Y."/>
            <person name="Toyoda A."/>
            <person name="Suzuki Y."/>
            <person name="Arimoto A."/>
            <person name="Ishii H."/>
            <person name="Satoh N."/>
            <person name="Nishiyama T."/>
            <person name="Hasebe M."/>
            <person name="Maruyama T."/>
            <person name="Minagawa J."/>
            <person name="Obokata J."/>
            <person name="Shigenobu S."/>
        </authorList>
    </citation>
    <scope>NUCLEOTIDE SEQUENCE [LARGE SCALE GENOMIC DNA]</scope>
</reference>
<comment type="caution">
    <text evidence="1">The sequence shown here is derived from an EMBL/GenBank/DDBJ whole genome shotgun (WGS) entry which is preliminary data.</text>
</comment>
<organism evidence="1 2">
    <name type="scientific">Plakobranchus ocellatus</name>
    <dbReference type="NCBI Taxonomy" id="259542"/>
    <lineage>
        <taxon>Eukaryota</taxon>
        <taxon>Metazoa</taxon>
        <taxon>Spiralia</taxon>
        <taxon>Lophotrochozoa</taxon>
        <taxon>Mollusca</taxon>
        <taxon>Gastropoda</taxon>
        <taxon>Heterobranchia</taxon>
        <taxon>Euthyneura</taxon>
        <taxon>Panpulmonata</taxon>
        <taxon>Sacoglossa</taxon>
        <taxon>Placobranchoidea</taxon>
        <taxon>Plakobranchidae</taxon>
        <taxon>Plakobranchus</taxon>
    </lineage>
</organism>
<dbReference type="Proteomes" id="UP000735302">
    <property type="component" value="Unassembled WGS sequence"/>
</dbReference>
<keyword evidence="2" id="KW-1185">Reference proteome</keyword>
<protein>
    <submittedName>
        <fullName evidence="1">Uncharacterized protein</fullName>
    </submittedName>
</protein>
<evidence type="ECO:0000313" key="2">
    <source>
        <dbReference type="Proteomes" id="UP000735302"/>
    </source>
</evidence>
<name>A0AAV3YQV9_9GAST</name>